<dbReference type="Pfam" id="PF00535">
    <property type="entry name" value="Glycos_transf_2"/>
    <property type="match status" value="1"/>
</dbReference>
<dbReference type="EMBL" id="FOKI01000003">
    <property type="protein sequence ID" value="SFA80860.1"/>
    <property type="molecule type" value="Genomic_DNA"/>
</dbReference>
<gene>
    <name evidence="2" type="ORF">SAMN04488528_100393</name>
</gene>
<dbReference type="RefSeq" id="WP_090038635.1">
    <property type="nucleotide sequence ID" value="NZ_FOKI01000003.1"/>
</dbReference>
<keyword evidence="3" id="KW-1185">Reference proteome</keyword>
<protein>
    <submittedName>
        <fullName evidence="2">Glycosyl transferase family 2</fullName>
    </submittedName>
</protein>
<dbReference type="CDD" id="cd06433">
    <property type="entry name" value="GT_2_WfgS_like"/>
    <property type="match status" value="1"/>
</dbReference>
<keyword evidence="2" id="KW-0808">Transferase</keyword>
<evidence type="ECO:0000259" key="1">
    <source>
        <dbReference type="Pfam" id="PF00535"/>
    </source>
</evidence>
<evidence type="ECO:0000313" key="3">
    <source>
        <dbReference type="Proteomes" id="UP000198619"/>
    </source>
</evidence>
<dbReference type="Proteomes" id="UP000198619">
    <property type="component" value="Unassembled WGS sequence"/>
</dbReference>
<reference evidence="2 3" key="1">
    <citation type="submission" date="2016-10" db="EMBL/GenBank/DDBJ databases">
        <authorList>
            <person name="de Groot N.N."/>
        </authorList>
    </citation>
    <scope>NUCLEOTIDE SEQUENCE [LARGE SCALE GENOMIC DNA]</scope>
    <source>
        <strain evidence="2 3">DSM 12271</strain>
    </source>
</reference>
<dbReference type="InterPro" id="IPR029044">
    <property type="entry name" value="Nucleotide-diphossugar_trans"/>
</dbReference>
<evidence type="ECO:0000313" key="2">
    <source>
        <dbReference type="EMBL" id="SFA80860.1"/>
    </source>
</evidence>
<dbReference type="GO" id="GO:0016758">
    <property type="term" value="F:hexosyltransferase activity"/>
    <property type="evidence" value="ECO:0007669"/>
    <property type="project" value="UniProtKB-ARBA"/>
</dbReference>
<proteinExistence type="predicted"/>
<dbReference type="STRING" id="84698.SAMN04488528_100393"/>
<organism evidence="2 3">
    <name type="scientific">Clostridium frigidicarnis</name>
    <dbReference type="NCBI Taxonomy" id="84698"/>
    <lineage>
        <taxon>Bacteria</taxon>
        <taxon>Bacillati</taxon>
        <taxon>Bacillota</taxon>
        <taxon>Clostridia</taxon>
        <taxon>Eubacteriales</taxon>
        <taxon>Clostridiaceae</taxon>
        <taxon>Clostridium</taxon>
    </lineage>
</organism>
<dbReference type="OrthoDB" id="396512at2"/>
<accession>A0A1I0VY27</accession>
<name>A0A1I0VY27_9CLOT</name>
<dbReference type="InterPro" id="IPR001173">
    <property type="entry name" value="Glyco_trans_2-like"/>
</dbReference>
<dbReference type="Gene3D" id="3.90.550.10">
    <property type="entry name" value="Spore Coat Polysaccharide Biosynthesis Protein SpsA, Chain A"/>
    <property type="match status" value="1"/>
</dbReference>
<dbReference type="PANTHER" id="PTHR22916:SF3">
    <property type="entry name" value="UDP-GLCNAC:BETAGAL BETA-1,3-N-ACETYLGLUCOSAMINYLTRANSFERASE-LIKE PROTEIN 1"/>
    <property type="match status" value="1"/>
</dbReference>
<dbReference type="SUPFAM" id="SSF53448">
    <property type="entry name" value="Nucleotide-diphospho-sugar transferases"/>
    <property type="match status" value="1"/>
</dbReference>
<feature type="domain" description="Glycosyltransferase 2-like" evidence="1">
    <location>
        <begin position="7"/>
        <end position="143"/>
    </location>
</feature>
<dbReference type="PANTHER" id="PTHR22916">
    <property type="entry name" value="GLYCOSYLTRANSFERASE"/>
    <property type="match status" value="1"/>
</dbReference>
<dbReference type="AlphaFoldDB" id="A0A1I0VY27"/>
<sequence>MDKPLVSVIVPCYNGEKYIKETIEGILNQSYKNIEIIVMDGKSKDNTLKVLEPYKDKITIVSEKDKGQTNAINKGFALSKGEIIGWIGSDDILLPHDVEMVVEEFLKDKNICLVYGDVQYIDEKGQVLGRYSRPNLSRESLLKDNPSVVQPGSFFRKAHLDKCGILNEDLICVMDYDIWLRILEHGQIKYIPTYLAQFRLHEDSKTMSILSQFNKEIIKVCKYNGIGWYGKVPLMCRWEIFKGGIKKIIGRR</sequence>